<dbReference type="AlphaFoldDB" id="A0A8S1VJD9"/>
<dbReference type="GO" id="GO:0005794">
    <property type="term" value="C:Golgi apparatus"/>
    <property type="evidence" value="ECO:0007669"/>
    <property type="project" value="TreeGrafter"/>
</dbReference>
<dbReference type="PANTHER" id="PTHR19327">
    <property type="entry name" value="GOLGIN"/>
    <property type="match status" value="1"/>
</dbReference>
<dbReference type="PANTHER" id="PTHR19327:SF0">
    <property type="entry name" value="GOLGIN SUBFAMILY A MEMBER 4"/>
    <property type="match status" value="1"/>
</dbReference>
<name>A0A8S1VJD9_9CILI</name>
<protein>
    <recommendedName>
        <fullName evidence="6">Alpha-type protein kinase domain-containing protein</fullName>
    </recommendedName>
</protein>
<dbReference type="GO" id="GO:0005524">
    <property type="term" value="F:ATP binding"/>
    <property type="evidence" value="ECO:0007669"/>
    <property type="project" value="InterPro"/>
</dbReference>
<evidence type="ECO:0000256" key="4">
    <source>
        <dbReference type="SAM" id="Coils"/>
    </source>
</evidence>
<feature type="coiled-coil region" evidence="4">
    <location>
        <begin position="81"/>
        <end position="225"/>
    </location>
</feature>
<dbReference type="GO" id="GO:0031267">
    <property type="term" value="F:small GTPase binding"/>
    <property type="evidence" value="ECO:0007669"/>
    <property type="project" value="TreeGrafter"/>
</dbReference>
<evidence type="ECO:0000259" key="6">
    <source>
        <dbReference type="Pfam" id="PF02816"/>
    </source>
</evidence>
<dbReference type="GO" id="GO:0004674">
    <property type="term" value="F:protein serine/threonine kinase activity"/>
    <property type="evidence" value="ECO:0007669"/>
    <property type="project" value="UniProtKB-KW"/>
</dbReference>
<keyword evidence="3" id="KW-0418">Kinase</keyword>
<sequence>MASKSIICTFQDGKQYYLQCDVLQVKNVLHRQINSKIPFDNIILIDDYDKVYSASTALYQTKNNQMQGQISYKVLDAQYLYREYKELIKINETNYEELLETQQKLQKLVEEMKEKEKSHKIEIQQLCETNKSQSADILRTKQAEIEKMKAEKDQEIQEIQDKHNRLELQLNQITNKCNAQDENIRQLQDDIQTQMTNNDKLQKKNEDLNNEINKINQDKTNLDQQWQTWYGQLNAQMEQKIQQIYQYQLAIQQTNNDYGMNIANLQQQIQDLQDQLQIQKQDTDKQKKLLKSEKDKANESQTQSENTITQLNEKIRKYERDIKQLKDKNNELEMNYRNTHMEVQGATSTLSNKEIENKKLQSQIKQLTLTIQQLEYDNQQLQNHIQNFEAKIVDQTQQIFNLNQNIDQLNEQIEQQKEEIRKKGLESDKYKNEYKSLQQQKESIDRECLELKNQLQRLKEEIEIKENGGQVNQNEISRLKNQIIKLEKDINDQNKLNQENQEKIRQFKTQITTKDGEISNLEIKLNQLQTSLKQKDEQIRNDQAANQLFKQQMDVIIQGMKSEIEQSNQKLEIKDHILKKLSKQMQDDKYYDKVIGLMDKLMQSPNKIYQIEKDQNAQFDLKDYEMFEITFEFNKAKELLKNNKYFLFEQCLNKNRKGNVKLNRSIQPNADSTFFKGYLSIVKEADQNEFKGKYFLRKDLISQNDPFTNIDEAIEMSKNNFLCQLLMEQFNKTLKSQKLKEGDYQIARQFILKSKDKEEYYYCEMVEEGEFKKINGGTFNPKISEIDSYFNAFSKFVYAFSKENYIITHLQICGKKVHDMIVSTTYKGLFSTLDQGSTEIGQFLEAINNQPKNLIQQHWNEILEQIAKEGFK</sequence>
<dbReference type="EMBL" id="CAJJDO010000067">
    <property type="protein sequence ID" value="CAD8177127.1"/>
    <property type="molecule type" value="Genomic_DNA"/>
</dbReference>
<evidence type="ECO:0000256" key="5">
    <source>
        <dbReference type="SAM" id="MobiDB-lite"/>
    </source>
</evidence>
<dbReference type="InterPro" id="IPR004166">
    <property type="entry name" value="a-kinase_dom"/>
</dbReference>
<accession>A0A8S1VJD9</accession>
<dbReference type="Proteomes" id="UP000689195">
    <property type="component" value="Unassembled WGS sequence"/>
</dbReference>
<dbReference type="GO" id="GO:0048193">
    <property type="term" value="P:Golgi vesicle transport"/>
    <property type="evidence" value="ECO:0007669"/>
    <property type="project" value="TreeGrafter"/>
</dbReference>
<feature type="domain" description="Alpha-type protein kinase" evidence="6">
    <location>
        <begin position="692"/>
        <end position="846"/>
    </location>
</feature>
<evidence type="ECO:0000313" key="7">
    <source>
        <dbReference type="EMBL" id="CAD8177127.1"/>
    </source>
</evidence>
<organism evidence="7 8">
    <name type="scientific">Paramecium pentaurelia</name>
    <dbReference type="NCBI Taxonomy" id="43138"/>
    <lineage>
        <taxon>Eukaryota</taxon>
        <taxon>Sar</taxon>
        <taxon>Alveolata</taxon>
        <taxon>Ciliophora</taxon>
        <taxon>Intramacronucleata</taxon>
        <taxon>Oligohymenophorea</taxon>
        <taxon>Peniculida</taxon>
        <taxon>Parameciidae</taxon>
        <taxon>Paramecium</taxon>
    </lineage>
</organism>
<comment type="caution">
    <text evidence="7">The sequence shown here is derived from an EMBL/GenBank/DDBJ whole genome shotgun (WGS) entry which is preliminary data.</text>
</comment>
<feature type="compositionally biased region" description="Polar residues" evidence="5">
    <location>
        <begin position="299"/>
        <end position="308"/>
    </location>
</feature>
<feature type="compositionally biased region" description="Basic and acidic residues" evidence="5">
    <location>
        <begin position="283"/>
        <end position="298"/>
    </location>
</feature>
<keyword evidence="4" id="KW-0175">Coiled coil</keyword>
<keyword evidence="8" id="KW-1185">Reference proteome</keyword>
<feature type="region of interest" description="Disordered" evidence="5">
    <location>
        <begin position="283"/>
        <end position="308"/>
    </location>
</feature>
<evidence type="ECO:0000256" key="2">
    <source>
        <dbReference type="ARBA" id="ARBA00022679"/>
    </source>
</evidence>
<reference evidence="7" key="1">
    <citation type="submission" date="2021-01" db="EMBL/GenBank/DDBJ databases">
        <authorList>
            <consortium name="Genoscope - CEA"/>
            <person name="William W."/>
        </authorList>
    </citation>
    <scope>NUCLEOTIDE SEQUENCE</scope>
</reference>
<proteinExistence type="predicted"/>
<dbReference type="OrthoDB" id="311121at2759"/>
<evidence type="ECO:0000313" key="8">
    <source>
        <dbReference type="Proteomes" id="UP000689195"/>
    </source>
</evidence>
<dbReference type="Pfam" id="PF02816">
    <property type="entry name" value="Alpha_kinase"/>
    <property type="match status" value="1"/>
</dbReference>
<gene>
    <name evidence="7" type="ORF">PPENT_87.1.T0670036</name>
</gene>
<keyword evidence="1" id="KW-0723">Serine/threonine-protein kinase</keyword>
<keyword evidence="2" id="KW-0808">Transferase</keyword>
<evidence type="ECO:0000256" key="3">
    <source>
        <dbReference type="ARBA" id="ARBA00022777"/>
    </source>
</evidence>
<evidence type="ECO:0000256" key="1">
    <source>
        <dbReference type="ARBA" id="ARBA00022527"/>
    </source>
</evidence>